<dbReference type="Gene3D" id="2.40.30.170">
    <property type="match status" value="1"/>
</dbReference>
<keyword evidence="4" id="KW-0574">Periplasm</keyword>
<evidence type="ECO:0000313" key="9">
    <source>
        <dbReference type="EMBL" id="GAA4326893.1"/>
    </source>
</evidence>
<evidence type="ECO:0000256" key="1">
    <source>
        <dbReference type="ARBA" id="ARBA00004418"/>
    </source>
</evidence>
<dbReference type="RefSeq" id="WP_345247139.1">
    <property type="nucleotide sequence ID" value="NZ_BAABFO010000004.1"/>
</dbReference>
<evidence type="ECO:0000256" key="4">
    <source>
        <dbReference type="ARBA" id="ARBA00022764"/>
    </source>
</evidence>
<name>A0ABP8GMV6_9BURK</name>
<keyword evidence="10" id="KW-1185">Reference proteome</keyword>
<evidence type="ECO:0000256" key="6">
    <source>
        <dbReference type="SAM" id="Coils"/>
    </source>
</evidence>
<dbReference type="Pfam" id="PF25954">
    <property type="entry name" value="Beta-barrel_RND_2"/>
    <property type="match status" value="1"/>
</dbReference>
<protein>
    <submittedName>
        <fullName evidence="9">HlyD family efflux transporter periplasmic adaptor subunit</fullName>
    </submittedName>
</protein>
<dbReference type="PANTHER" id="PTHR32347">
    <property type="entry name" value="EFFLUX SYSTEM COMPONENT YKNX-RELATED"/>
    <property type="match status" value="1"/>
</dbReference>
<proteinExistence type="inferred from homology"/>
<dbReference type="SUPFAM" id="SSF111369">
    <property type="entry name" value="HlyD-like secretion proteins"/>
    <property type="match status" value="2"/>
</dbReference>
<feature type="domain" description="CusB-like beta-barrel" evidence="8">
    <location>
        <begin position="243"/>
        <end position="327"/>
    </location>
</feature>
<feature type="domain" description="YbhG-like alpha-helical hairpin" evidence="7">
    <location>
        <begin position="73"/>
        <end position="204"/>
    </location>
</feature>
<gene>
    <name evidence="9" type="ORF">GCM10023144_10900</name>
</gene>
<comment type="caution">
    <text evidence="9">The sequence shown here is derived from an EMBL/GenBank/DDBJ whole genome shotgun (WGS) entry which is preliminary data.</text>
</comment>
<keyword evidence="5 6" id="KW-0175">Coiled coil</keyword>
<comment type="similarity">
    <text evidence="2">Belongs to the UPF0194 family.</text>
</comment>
<keyword evidence="3" id="KW-0732">Signal</keyword>
<sequence>MIKKLLVLAVLLAAGIAAVWFLWGSRPDDGSLTLYGNVDIRQISLAFEGSDRVAQMRVEEGDRVQAGQVLAVLDTRTARLQLAQAAAQVAVLEQSLLALRNGSRPEEIRQASAEVAAARAEVERSRLQLDRLQQAAASTGGQAVAGVELDNARAQMQVAQARLQAQRQAERLARVGPRREDIARAEAQLEAARAEQALLQHRIDLAELKAPQAAVVRARLLEPGDMASPQRPAYTLALTDPKWVRAYVDEPHLSRIRQGMAASVTTDSAPGSPIAGRIGFISSVAEFTPKTVQTEDLRTDLVYEIRILVDDPDDTLRLGMPATVRIDLAPAADGKDRS</sequence>
<reference evidence="10" key="1">
    <citation type="journal article" date="2019" name="Int. J. Syst. Evol. Microbiol.">
        <title>The Global Catalogue of Microorganisms (GCM) 10K type strain sequencing project: providing services to taxonomists for standard genome sequencing and annotation.</title>
        <authorList>
            <consortium name="The Broad Institute Genomics Platform"/>
            <consortium name="The Broad Institute Genome Sequencing Center for Infectious Disease"/>
            <person name="Wu L."/>
            <person name="Ma J."/>
        </authorList>
    </citation>
    <scope>NUCLEOTIDE SEQUENCE [LARGE SCALE GENOMIC DNA]</scope>
    <source>
        <strain evidence="10">JCM 17666</strain>
    </source>
</reference>
<evidence type="ECO:0000259" key="8">
    <source>
        <dbReference type="Pfam" id="PF25954"/>
    </source>
</evidence>
<evidence type="ECO:0000256" key="5">
    <source>
        <dbReference type="ARBA" id="ARBA00023054"/>
    </source>
</evidence>
<dbReference type="InterPro" id="IPR050465">
    <property type="entry name" value="UPF0194_transport"/>
</dbReference>
<accession>A0ABP8GMV6</accession>
<organism evidence="9 10">
    <name type="scientific">Pigmentiphaga soli</name>
    <dbReference type="NCBI Taxonomy" id="1007095"/>
    <lineage>
        <taxon>Bacteria</taxon>
        <taxon>Pseudomonadati</taxon>
        <taxon>Pseudomonadota</taxon>
        <taxon>Betaproteobacteria</taxon>
        <taxon>Burkholderiales</taxon>
        <taxon>Alcaligenaceae</taxon>
        <taxon>Pigmentiphaga</taxon>
    </lineage>
</organism>
<evidence type="ECO:0000313" key="10">
    <source>
        <dbReference type="Proteomes" id="UP001501671"/>
    </source>
</evidence>
<evidence type="ECO:0000256" key="3">
    <source>
        <dbReference type="ARBA" id="ARBA00022729"/>
    </source>
</evidence>
<dbReference type="Pfam" id="PF25881">
    <property type="entry name" value="HH_YBHG"/>
    <property type="match status" value="1"/>
</dbReference>
<dbReference type="EMBL" id="BAABFO010000004">
    <property type="protein sequence ID" value="GAA4326893.1"/>
    <property type="molecule type" value="Genomic_DNA"/>
</dbReference>
<dbReference type="Gene3D" id="2.40.50.100">
    <property type="match status" value="1"/>
</dbReference>
<feature type="coiled-coil region" evidence="6">
    <location>
        <begin position="108"/>
        <end position="209"/>
    </location>
</feature>
<evidence type="ECO:0000256" key="2">
    <source>
        <dbReference type="ARBA" id="ARBA00010602"/>
    </source>
</evidence>
<dbReference type="Proteomes" id="UP001501671">
    <property type="component" value="Unassembled WGS sequence"/>
</dbReference>
<dbReference type="PANTHER" id="PTHR32347:SF29">
    <property type="entry name" value="UPF0194 MEMBRANE PROTEIN YBHG"/>
    <property type="match status" value="1"/>
</dbReference>
<dbReference type="InterPro" id="IPR058792">
    <property type="entry name" value="Beta-barrel_RND_2"/>
</dbReference>
<comment type="subcellular location">
    <subcellularLocation>
        <location evidence="1">Periplasm</location>
    </subcellularLocation>
</comment>
<evidence type="ECO:0000259" key="7">
    <source>
        <dbReference type="Pfam" id="PF25881"/>
    </source>
</evidence>
<dbReference type="InterPro" id="IPR059052">
    <property type="entry name" value="HH_YbhG-like"/>
</dbReference>